<reference evidence="2" key="1">
    <citation type="journal article" date="2013" name="Genetics">
        <title>The draft genome and transcriptome of Panagrellus redivivus are shaped by the harsh demands of a free-living lifestyle.</title>
        <authorList>
            <person name="Srinivasan J."/>
            <person name="Dillman A.R."/>
            <person name="Macchietto M.G."/>
            <person name="Heikkinen L."/>
            <person name="Lakso M."/>
            <person name="Fracchia K.M."/>
            <person name="Antoshechkin I."/>
            <person name="Mortazavi A."/>
            <person name="Wong G."/>
            <person name="Sternberg P.W."/>
        </authorList>
    </citation>
    <scope>NUCLEOTIDE SEQUENCE [LARGE SCALE GENOMIC DNA]</scope>
    <source>
        <strain evidence="2">MT8872</strain>
    </source>
</reference>
<proteinExistence type="predicted"/>
<dbReference type="WBParaSite" id="Pan_g23113.t2">
    <property type="protein sequence ID" value="Pan_g23113.t2"/>
    <property type="gene ID" value="Pan_g23113"/>
</dbReference>
<dbReference type="AlphaFoldDB" id="A0A7E4VN28"/>
<keyword evidence="2" id="KW-1185">Reference proteome</keyword>
<dbReference type="Proteomes" id="UP000492821">
    <property type="component" value="Unassembled WGS sequence"/>
</dbReference>
<keyword evidence="1" id="KW-0175">Coiled coil</keyword>
<organism evidence="2 3">
    <name type="scientific">Panagrellus redivivus</name>
    <name type="common">Microworm</name>
    <dbReference type="NCBI Taxonomy" id="6233"/>
    <lineage>
        <taxon>Eukaryota</taxon>
        <taxon>Metazoa</taxon>
        <taxon>Ecdysozoa</taxon>
        <taxon>Nematoda</taxon>
        <taxon>Chromadorea</taxon>
        <taxon>Rhabditida</taxon>
        <taxon>Tylenchina</taxon>
        <taxon>Panagrolaimomorpha</taxon>
        <taxon>Panagrolaimoidea</taxon>
        <taxon>Panagrolaimidae</taxon>
        <taxon>Panagrellus</taxon>
    </lineage>
</organism>
<sequence>MYTHPFSCKNLTLLLIIDKNDDSFMLQLSVLMSFCSFKAATEFGITIYDVFWLRKEDKSDENAEFITGVLSGIGENLQLGQVNFEKRLDSLHSTLNMQYYDENVGFPAHTTFIIAEKYLQQHSNFIKDVFLNECLRHPPFAVLTYLDSMLSENWFVTQSQLHNCRFRDVEALRIRLLRTVEQSIISHYICMTVQAEFNESQPLTKLVFSTAENITRTLERQVDVIEETYFPHCVAKEVISVAASMSHPESVKERNLQIANSVSFMLTQSYGHGIFAISTDRQFENYEYSVYVGDSSVEGLLPEKSILKVDFSDYFIFIYRSNVSNTYLPPPEVFFNTLITNVTCHDDLNQQLIHACTKFEFCGLTHYDKNGVTMGRNNVEQMADRICGEFRLLITGLPLGASPRVEKMEVASDTAENEFLASIRKMRVQVREKLIAVRDAKEKAAAKLAEEVANATALAFAEVSNSASSCVKTSICIAFGSLVVLWF</sequence>
<feature type="coiled-coil region" evidence="1">
    <location>
        <begin position="431"/>
        <end position="458"/>
    </location>
</feature>
<evidence type="ECO:0000313" key="2">
    <source>
        <dbReference type="Proteomes" id="UP000492821"/>
    </source>
</evidence>
<evidence type="ECO:0000256" key="1">
    <source>
        <dbReference type="SAM" id="Coils"/>
    </source>
</evidence>
<reference evidence="3" key="2">
    <citation type="submission" date="2020-10" db="UniProtKB">
        <authorList>
            <consortium name="WormBaseParasite"/>
        </authorList>
    </citation>
    <scope>IDENTIFICATION</scope>
</reference>
<evidence type="ECO:0000313" key="3">
    <source>
        <dbReference type="WBParaSite" id="Pan_g23113.t2"/>
    </source>
</evidence>
<name>A0A7E4VN28_PANRE</name>
<protein>
    <submittedName>
        <fullName evidence="3">RGS domain-containing protein</fullName>
    </submittedName>
</protein>
<accession>A0A7E4VN28</accession>